<dbReference type="Pfam" id="PF02098">
    <property type="entry name" value="His_binding"/>
    <property type="match status" value="1"/>
</dbReference>
<organism evidence="2">
    <name type="scientific">Rhipicephalus pulchellus</name>
    <name type="common">Yellow backed tick</name>
    <name type="synonym">Dermacentor pulchellus</name>
    <dbReference type="NCBI Taxonomy" id="72859"/>
    <lineage>
        <taxon>Eukaryota</taxon>
        <taxon>Metazoa</taxon>
        <taxon>Ecdysozoa</taxon>
        <taxon>Arthropoda</taxon>
        <taxon>Chelicerata</taxon>
        <taxon>Arachnida</taxon>
        <taxon>Acari</taxon>
        <taxon>Parasitiformes</taxon>
        <taxon>Ixodida</taxon>
        <taxon>Ixodoidea</taxon>
        <taxon>Ixodidae</taxon>
        <taxon>Rhipicephalinae</taxon>
        <taxon>Rhipicephalus</taxon>
        <taxon>Rhipicephalus</taxon>
    </lineage>
</organism>
<dbReference type="EMBL" id="GACK01010995">
    <property type="protein sequence ID" value="JAA54039.1"/>
    <property type="molecule type" value="mRNA"/>
</dbReference>
<proteinExistence type="evidence at transcript level"/>
<dbReference type="InterPro" id="IPR002970">
    <property type="entry name" value="Tick_his-bd"/>
</dbReference>
<dbReference type="Gene3D" id="2.40.128.20">
    <property type="match status" value="1"/>
</dbReference>
<dbReference type="AlphaFoldDB" id="L7LTA2"/>
<dbReference type="InterPro" id="IPR012674">
    <property type="entry name" value="Calycin"/>
</dbReference>
<feature type="signal peptide" evidence="1">
    <location>
        <begin position="1"/>
        <end position="18"/>
    </location>
</feature>
<protein>
    <submittedName>
        <fullName evidence="2">Putative group i salivary lipocalin</fullName>
    </submittedName>
</protein>
<evidence type="ECO:0000313" key="2">
    <source>
        <dbReference type="EMBL" id="JAA54039.1"/>
    </source>
</evidence>
<accession>L7LTA2</accession>
<sequence>MRAGALVLVFGLFADVYGANLDDLIAALDTNQTIWLYNKSYQNNQDDLHPTCVRWHRKTISKTLYTFDNDFKNDGEYYTDYNTNATLSDKTNSAEMNITYIREGHETTSVLYKLDMWNETDKCFILTLGNNNGGKVKCELHLWHEKWNKDHPSCEARFQKICEGQKVEVFSQHACM</sequence>
<dbReference type="SUPFAM" id="SSF50814">
    <property type="entry name" value="Lipocalins"/>
    <property type="match status" value="1"/>
</dbReference>
<dbReference type="GO" id="GO:0030682">
    <property type="term" value="P:symbiont-mediated perturbation of host defenses"/>
    <property type="evidence" value="ECO:0007669"/>
    <property type="project" value="InterPro"/>
</dbReference>
<name>L7LTA2_RHIPC</name>
<dbReference type="GO" id="GO:0043176">
    <property type="term" value="F:amine binding"/>
    <property type="evidence" value="ECO:0007669"/>
    <property type="project" value="InterPro"/>
</dbReference>
<reference evidence="2" key="2">
    <citation type="journal article" date="2015" name="J. Proteomics">
        <title>Sexual differences in the sialomes of the zebra tick, Rhipicephalus pulchellus.</title>
        <authorList>
            <person name="Tan A.W."/>
            <person name="Francischetti I.M."/>
            <person name="Slovak M."/>
            <person name="Kini R.M."/>
            <person name="Ribeiro J.M."/>
        </authorList>
    </citation>
    <scope>NUCLEOTIDE SEQUENCE</scope>
    <source>
        <tissue evidence="2">Salivary gland</tissue>
    </source>
</reference>
<feature type="chain" id="PRO_5003980515" evidence="1">
    <location>
        <begin position="19"/>
        <end position="176"/>
    </location>
</feature>
<keyword evidence="1" id="KW-0732">Signal</keyword>
<reference evidence="2" key="1">
    <citation type="submission" date="2012-11" db="EMBL/GenBank/DDBJ databases">
        <authorList>
            <person name="Lucero-Rivera Y.E."/>
            <person name="Tovar-Ramirez D."/>
        </authorList>
    </citation>
    <scope>NUCLEOTIDE SEQUENCE</scope>
    <source>
        <tissue evidence="2">Salivary gland</tissue>
    </source>
</reference>
<evidence type="ECO:0000256" key="1">
    <source>
        <dbReference type="SAM" id="SignalP"/>
    </source>
</evidence>